<dbReference type="Pfam" id="PF00015">
    <property type="entry name" value="MCPsignal"/>
    <property type="match status" value="1"/>
</dbReference>
<accession>A0ABT5VI28</accession>
<protein>
    <submittedName>
        <fullName evidence="10">Methyl-accepting chemotaxis protein</fullName>
    </submittedName>
</protein>
<dbReference type="InterPro" id="IPR004090">
    <property type="entry name" value="Chemotax_Me-accpt_rcpt"/>
</dbReference>
<feature type="domain" description="HAMP" evidence="9">
    <location>
        <begin position="320"/>
        <end position="374"/>
    </location>
</feature>
<proteinExistence type="inferred from homology"/>
<dbReference type="RefSeq" id="WP_275119524.1">
    <property type="nucleotide sequence ID" value="NZ_JAOTPO010000012.1"/>
</dbReference>
<evidence type="ECO:0000256" key="5">
    <source>
        <dbReference type="ARBA" id="ARBA00029447"/>
    </source>
</evidence>
<reference evidence="10" key="1">
    <citation type="submission" date="2024-05" db="EMBL/GenBank/DDBJ databases">
        <title>Alkalihalobacillus sp. strain MEB203 novel alkaliphilic bacterium from Lonar Lake, India.</title>
        <authorList>
            <person name="Joshi A."/>
            <person name="Thite S."/>
            <person name="Mengade P."/>
        </authorList>
    </citation>
    <scope>NUCLEOTIDE SEQUENCE</scope>
    <source>
        <strain evidence="10">MEB 203</strain>
    </source>
</reference>
<comment type="similarity">
    <text evidence="5">Belongs to the methyl-accepting chemotaxis (MCP) protein family.</text>
</comment>
<dbReference type="PRINTS" id="PR00260">
    <property type="entry name" value="CHEMTRNSDUCR"/>
</dbReference>
<dbReference type="CDD" id="cd11386">
    <property type="entry name" value="MCP_signal"/>
    <property type="match status" value="1"/>
</dbReference>
<dbReference type="CDD" id="cd18774">
    <property type="entry name" value="PDC2_HK_sensor"/>
    <property type="match status" value="1"/>
</dbReference>
<dbReference type="Proteomes" id="UP001148125">
    <property type="component" value="Unassembled WGS sequence"/>
</dbReference>
<evidence type="ECO:0000256" key="1">
    <source>
        <dbReference type="ARBA" id="ARBA00004236"/>
    </source>
</evidence>
<comment type="subcellular location">
    <subcellularLocation>
        <location evidence="1">Cell membrane</location>
    </subcellularLocation>
</comment>
<evidence type="ECO:0000256" key="4">
    <source>
        <dbReference type="ARBA" id="ARBA00023224"/>
    </source>
</evidence>
<dbReference type="CDD" id="cd06225">
    <property type="entry name" value="HAMP"/>
    <property type="match status" value="1"/>
</dbReference>
<feature type="domain" description="Methyl-accepting transducer" evidence="8">
    <location>
        <begin position="393"/>
        <end position="650"/>
    </location>
</feature>
<dbReference type="EMBL" id="JAOTPO010000012">
    <property type="protein sequence ID" value="MDE5414915.1"/>
    <property type="molecule type" value="Genomic_DNA"/>
</dbReference>
<keyword evidence="3 7" id="KW-0472">Membrane</keyword>
<sequence length="679" mass="74191">MKKKVLIAFLLISLVPMLILFSLSVTTSSSALEESTLNHLTSIREVKKGMVEDYFDEREGDITLLARNRITYLTMGNQTTDEGRNNNRTIERTAEEYFEEFIKTYNYYDLFLIDTEGNIIYTVEKEADYGTNLITGPYNNTRLADVFKNANDGFAIADYEHYEPSDAPAAFIAHSVRNSTGEHLGVVALQLSDADISQMMQSSEGLGETGEAYLVGHDFLMRSNSRFIEDSTIGVMEVKTEATENAIQGETAVKIIEDYRGNEVLSAFTPLNINGLDWIIVAEMDSNEALSSVQSLLWKMVLALIITTAIVIIVAILFASKLTKPLLLLRSELDNLSQSGGDLSKKIKVNSNDEIGDLADSTNLFIGNIKNIVTSVKANADKAALTSQQLSLSAEQTEHVSNQIAVTIGEIADGVTTQADFSSQILTKMQKSSEEVVHGREEAVLMFKQAKETTQYSYNGEQSIKEAIDQLATMSLSVKKAADSVEQLGKRSGEIGEITSIITGISEQTNLLALNASIEAARAGEHGKGFAVVADEIRKLAEQSNANANQIANLIKSIQSETNETVELMGENSKLVQTQVEKIKLGGEALTKIVEQVESTERGANEVKEYFTKIEENIKEVLESIEQISSITEQSAAAAEEVAAATEEQAATVEEVNVSSGELADVAETLQKDVSKFIV</sequence>
<dbReference type="Gene3D" id="1.10.287.950">
    <property type="entry name" value="Methyl-accepting chemotaxis protein"/>
    <property type="match status" value="1"/>
</dbReference>
<name>A0ABT5VI28_9BACI</name>
<evidence type="ECO:0000259" key="9">
    <source>
        <dbReference type="PROSITE" id="PS50885"/>
    </source>
</evidence>
<keyword evidence="7" id="KW-0812">Transmembrane</keyword>
<dbReference type="Pfam" id="PF00672">
    <property type="entry name" value="HAMP"/>
    <property type="match status" value="1"/>
</dbReference>
<evidence type="ECO:0000256" key="2">
    <source>
        <dbReference type="ARBA" id="ARBA00022475"/>
    </source>
</evidence>
<dbReference type="PANTHER" id="PTHR32089:SF114">
    <property type="entry name" value="METHYL-ACCEPTING CHEMOTAXIS PROTEIN MCPB"/>
    <property type="match status" value="1"/>
</dbReference>
<evidence type="ECO:0000256" key="7">
    <source>
        <dbReference type="SAM" id="Phobius"/>
    </source>
</evidence>
<keyword evidence="4 6" id="KW-0807">Transducer</keyword>
<evidence type="ECO:0000256" key="6">
    <source>
        <dbReference type="PROSITE-ProRule" id="PRU00284"/>
    </source>
</evidence>
<keyword evidence="7" id="KW-1133">Transmembrane helix</keyword>
<keyword evidence="11" id="KW-1185">Reference proteome</keyword>
<keyword evidence="2" id="KW-1003">Cell membrane</keyword>
<dbReference type="PROSITE" id="PS50111">
    <property type="entry name" value="CHEMOTAXIS_TRANSDUC_2"/>
    <property type="match status" value="1"/>
</dbReference>
<feature type="transmembrane region" description="Helical" evidence="7">
    <location>
        <begin position="296"/>
        <end position="320"/>
    </location>
</feature>
<dbReference type="Gene3D" id="6.10.340.10">
    <property type="match status" value="1"/>
</dbReference>
<dbReference type="Gene3D" id="3.30.450.20">
    <property type="entry name" value="PAS domain"/>
    <property type="match status" value="1"/>
</dbReference>
<dbReference type="InterPro" id="IPR003660">
    <property type="entry name" value="HAMP_dom"/>
</dbReference>
<dbReference type="SUPFAM" id="SSF58104">
    <property type="entry name" value="Methyl-accepting chemotaxis protein (MCP) signaling domain"/>
    <property type="match status" value="1"/>
</dbReference>
<evidence type="ECO:0000259" key="8">
    <source>
        <dbReference type="PROSITE" id="PS50111"/>
    </source>
</evidence>
<dbReference type="InterPro" id="IPR004089">
    <property type="entry name" value="MCPsignal_dom"/>
</dbReference>
<comment type="caution">
    <text evidence="10">The sequence shown here is derived from an EMBL/GenBank/DDBJ whole genome shotgun (WGS) entry which is preliminary data.</text>
</comment>
<dbReference type="SMART" id="SM00283">
    <property type="entry name" value="MA"/>
    <property type="match status" value="1"/>
</dbReference>
<dbReference type="PROSITE" id="PS50885">
    <property type="entry name" value="HAMP"/>
    <property type="match status" value="1"/>
</dbReference>
<dbReference type="PANTHER" id="PTHR32089">
    <property type="entry name" value="METHYL-ACCEPTING CHEMOTAXIS PROTEIN MCPB"/>
    <property type="match status" value="1"/>
</dbReference>
<dbReference type="SMART" id="SM00304">
    <property type="entry name" value="HAMP"/>
    <property type="match status" value="1"/>
</dbReference>
<organism evidence="10 11">
    <name type="scientific">Alkalihalobacterium chitinilyticum</name>
    <dbReference type="NCBI Taxonomy" id="2980103"/>
    <lineage>
        <taxon>Bacteria</taxon>
        <taxon>Bacillati</taxon>
        <taxon>Bacillota</taxon>
        <taxon>Bacilli</taxon>
        <taxon>Bacillales</taxon>
        <taxon>Bacillaceae</taxon>
        <taxon>Alkalihalobacterium</taxon>
    </lineage>
</organism>
<gene>
    <name evidence="10" type="ORF">N7Z68_16260</name>
</gene>
<evidence type="ECO:0000313" key="11">
    <source>
        <dbReference type="Proteomes" id="UP001148125"/>
    </source>
</evidence>
<evidence type="ECO:0000313" key="10">
    <source>
        <dbReference type="EMBL" id="MDE5414915.1"/>
    </source>
</evidence>
<evidence type="ECO:0000256" key="3">
    <source>
        <dbReference type="ARBA" id="ARBA00023136"/>
    </source>
</evidence>